<proteinExistence type="predicted"/>
<dbReference type="PANTHER" id="PTHR33164">
    <property type="entry name" value="TRANSCRIPTIONAL REGULATOR, MARR FAMILY"/>
    <property type="match status" value="1"/>
</dbReference>
<dbReference type="SUPFAM" id="SSF46785">
    <property type="entry name" value="Winged helix' DNA-binding domain"/>
    <property type="match status" value="1"/>
</dbReference>
<keyword evidence="3" id="KW-1185">Reference proteome</keyword>
<dbReference type="Proteomes" id="UP001635816">
    <property type="component" value="Unassembled WGS sequence"/>
</dbReference>
<evidence type="ECO:0000313" key="2">
    <source>
        <dbReference type="EMBL" id="MFN6548610.1"/>
    </source>
</evidence>
<dbReference type="EMBL" id="JBKBDD010000030">
    <property type="protein sequence ID" value="MFN6548610.1"/>
    <property type="molecule type" value="Genomic_DNA"/>
</dbReference>
<gene>
    <name evidence="2" type="ORF">ACK4CT_36280</name>
</gene>
<dbReference type="PROSITE" id="PS50995">
    <property type="entry name" value="HTH_MARR_2"/>
    <property type="match status" value="1"/>
</dbReference>
<dbReference type="RefSeq" id="WP_409545998.1">
    <property type="nucleotide sequence ID" value="NZ_JBKBDD010000030.1"/>
</dbReference>
<name>A0ABW9LLY4_9MYCO</name>
<dbReference type="SMART" id="SM00347">
    <property type="entry name" value="HTH_MARR"/>
    <property type="match status" value="1"/>
</dbReference>
<feature type="domain" description="HTH marR-type" evidence="1">
    <location>
        <begin position="13"/>
        <end position="145"/>
    </location>
</feature>
<dbReference type="InterPro" id="IPR036390">
    <property type="entry name" value="WH_DNA-bd_sf"/>
</dbReference>
<reference evidence="2 3" key="1">
    <citation type="submission" date="2024-12" db="EMBL/GenBank/DDBJ databases">
        <title>The coexistence of Mycolicibacterium septicum and Mycolicibacterium nivoides in clinical samples.</title>
        <authorList>
            <person name="Wang C."/>
            <person name="Feng Y."/>
            <person name="Zong Z."/>
        </authorList>
    </citation>
    <scope>NUCLEOTIDE SEQUENCE [LARGE SCALE GENOMIC DNA]</scope>
    <source>
        <strain evidence="2 3">120309</strain>
    </source>
</reference>
<dbReference type="InterPro" id="IPR036388">
    <property type="entry name" value="WH-like_DNA-bd_sf"/>
</dbReference>
<dbReference type="Pfam" id="PF12802">
    <property type="entry name" value="MarR_2"/>
    <property type="match status" value="1"/>
</dbReference>
<dbReference type="Gene3D" id="1.10.10.10">
    <property type="entry name" value="Winged helix-like DNA-binding domain superfamily/Winged helix DNA-binding domain"/>
    <property type="match status" value="1"/>
</dbReference>
<comment type="caution">
    <text evidence="2">The sequence shown here is derived from an EMBL/GenBank/DDBJ whole genome shotgun (WGS) entry which is preliminary data.</text>
</comment>
<evidence type="ECO:0000259" key="1">
    <source>
        <dbReference type="PROSITE" id="PS50995"/>
    </source>
</evidence>
<evidence type="ECO:0000313" key="3">
    <source>
        <dbReference type="Proteomes" id="UP001635816"/>
    </source>
</evidence>
<accession>A0ABW9LLY4</accession>
<dbReference type="PANTHER" id="PTHR33164:SF43">
    <property type="entry name" value="HTH-TYPE TRANSCRIPTIONAL REPRESSOR YETL"/>
    <property type="match status" value="1"/>
</dbReference>
<sequence length="152" mass="16553">MEIQATDDGDAQFLHLGRLVSRAARLYARAADQALSPLGLRHAYIPVIAALRGGQTMNQTALAAEIGMEQPSMAELLGRMQRDNLVSVSRHPSDARRRVIGLTPEAMPVLDEAHDRLIALQRWALAGFTPQDTAALGHALEKLTDNLDQGPR</sequence>
<protein>
    <submittedName>
        <fullName evidence="2">MarR family winged helix-turn-helix transcriptional regulator</fullName>
    </submittedName>
</protein>
<dbReference type="InterPro" id="IPR039422">
    <property type="entry name" value="MarR/SlyA-like"/>
</dbReference>
<dbReference type="InterPro" id="IPR000835">
    <property type="entry name" value="HTH_MarR-typ"/>
</dbReference>
<organism evidence="2 3">
    <name type="scientific">Mycolicibacterium nivoides</name>
    <dbReference type="NCBI Taxonomy" id="2487344"/>
    <lineage>
        <taxon>Bacteria</taxon>
        <taxon>Bacillati</taxon>
        <taxon>Actinomycetota</taxon>
        <taxon>Actinomycetes</taxon>
        <taxon>Mycobacteriales</taxon>
        <taxon>Mycobacteriaceae</taxon>
        <taxon>Mycolicibacterium</taxon>
    </lineage>
</organism>